<reference evidence="15 16" key="1">
    <citation type="journal article" date="2015" name="Genome Announc.">
        <title>Draft Genome Sequence of Filamentous Marine Cyanobacterium Lyngbya confervoides Strain BDU141951.</title>
        <authorList>
            <person name="Chandrababunaidu M.M."/>
            <person name="Sen D."/>
            <person name="Tripathy S."/>
        </authorList>
    </citation>
    <scope>NUCLEOTIDE SEQUENCE [LARGE SCALE GENOMIC DNA]</scope>
    <source>
        <strain evidence="15 16">BDU141951</strain>
    </source>
</reference>
<dbReference type="PANTHER" id="PTHR33445">
    <property type="entry name" value="ATP SYNTHASE SUBUNIT B', CHLOROPLASTIC"/>
    <property type="match status" value="1"/>
</dbReference>
<keyword evidence="6 12" id="KW-1133">Transmembrane helix</keyword>
<keyword evidence="7 12" id="KW-0406">Ion transport</keyword>
<evidence type="ECO:0000256" key="2">
    <source>
        <dbReference type="ARBA" id="ARBA00022448"/>
    </source>
</evidence>
<evidence type="ECO:0000256" key="9">
    <source>
        <dbReference type="ARBA" id="ARBA00023310"/>
    </source>
</evidence>
<evidence type="ECO:0000256" key="14">
    <source>
        <dbReference type="SAM" id="Coils"/>
    </source>
</evidence>
<dbReference type="GO" id="GO:0046933">
    <property type="term" value="F:proton-transporting ATP synthase activity, rotational mechanism"/>
    <property type="evidence" value="ECO:0007669"/>
    <property type="project" value="UniProtKB-UniRule"/>
</dbReference>
<evidence type="ECO:0000256" key="10">
    <source>
        <dbReference type="ARBA" id="ARBA00025198"/>
    </source>
</evidence>
<keyword evidence="4 12" id="KW-0812">Transmembrane</keyword>
<accession>A0ABD4T5V2</accession>
<dbReference type="InterPro" id="IPR034679">
    <property type="entry name" value="ATP_synth_b"/>
</dbReference>
<proteinExistence type="inferred from homology"/>
<evidence type="ECO:0000256" key="6">
    <source>
        <dbReference type="ARBA" id="ARBA00022989"/>
    </source>
</evidence>
<comment type="similarity">
    <text evidence="1 12 13">Belongs to the ATPase B chain family.</text>
</comment>
<evidence type="ECO:0000256" key="12">
    <source>
        <dbReference type="HAMAP-Rule" id="MF_01399"/>
    </source>
</evidence>
<keyword evidence="14" id="KW-0175">Coiled coil</keyword>
<evidence type="ECO:0000313" key="15">
    <source>
        <dbReference type="EMBL" id="MCM1984078.1"/>
    </source>
</evidence>
<keyword evidence="12" id="KW-0793">Thylakoid</keyword>
<dbReference type="GO" id="GO:0045259">
    <property type="term" value="C:proton-transporting ATP synthase complex"/>
    <property type="evidence" value="ECO:0007669"/>
    <property type="project" value="UniProtKB-KW"/>
</dbReference>
<dbReference type="InterPro" id="IPR050059">
    <property type="entry name" value="ATP_synthase_B_chain"/>
</dbReference>
<evidence type="ECO:0000256" key="11">
    <source>
        <dbReference type="ARBA" id="ARBA00037847"/>
    </source>
</evidence>
<dbReference type="PANTHER" id="PTHR33445:SF2">
    <property type="entry name" value="ATP SYNTHASE SUBUNIT B', CHLOROPLASTIC"/>
    <property type="match status" value="1"/>
</dbReference>
<keyword evidence="3 12" id="KW-0138">CF(0)</keyword>
<comment type="subunit">
    <text evidence="12">F-type ATPases have 2 components, F(1) - the catalytic core - and F(0) - the membrane proton channel. F(1) has five subunits: alpha(3), beta(3), gamma(1), delta(1), epsilon(1). F(0) has four main subunits: a(1), b(1), b'(1) and c(10-14). The alpha and beta chains form an alternating ring which encloses part of the gamma chain. F(1) is attached to F(0) by a central stalk formed by the gamma and epsilon chains, while a peripheral stalk is formed by the delta, b and b' chains.</text>
</comment>
<dbReference type="Pfam" id="PF00430">
    <property type="entry name" value="ATP-synt_B"/>
    <property type="match status" value="1"/>
</dbReference>
<protein>
    <recommendedName>
        <fullName evidence="12">ATP synthase subunit b'</fullName>
    </recommendedName>
    <alternativeName>
        <fullName evidence="12">ATP synthase F(0) sector subunit b'</fullName>
    </alternativeName>
    <alternativeName>
        <fullName evidence="12">ATPase subunit II</fullName>
    </alternativeName>
    <alternativeName>
        <fullName evidence="12">F-type ATPase subunit b'</fullName>
        <shortName evidence="12">F-ATPase subunit b'</shortName>
    </alternativeName>
</protein>
<dbReference type="EMBL" id="JTHE03000088">
    <property type="protein sequence ID" value="MCM1984078.1"/>
    <property type="molecule type" value="Genomic_DNA"/>
</dbReference>
<feature type="coiled-coil region" evidence="14">
    <location>
        <begin position="45"/>
        <end position="120"/>
    </location>
</feature>
<evidence type="ECO:0000256" key="7">
    <source>
        <dbReference type="ARBA" id="ARBA00023065"/>
    </source>
</evidence>
<evidence type="ECO:0000256" key="1">
    <source>
        <dbReference type="ARBA" id="ARBA00005513"/>
    </source>
</evidence>
<dbReference type="NCBIfam" id="NF005607">
    <property type="entry name" value="PRK07353.1"/>
    <property type="match status" value="1"/>
</dbReference>
<sequence length="143" mass="15957">MFDFDATLPLMAIQFVILTAIMNALFFKPMAKIVEGREGFIRSSKTESKERLEKAQQLTQQYEQELNATRRESQAIIANAQEEAKKISAEQIAVAQQQVQEEVMKVLQELESQKQNAMGQLSADADALSQQILDKLLGSGLPA</sequence>
<evidence type="ECO:0000256" key="13">
    <source>
        <dbReference type="RuleBase" id="RU003848"/>
    </source>
</evidence>
<dbReference type="InterPro" id="IPR002146">
    <property type="entry name" value="ATP_synth_b/b'su_bac/chlpt"/>
</dbReference>
<keyword evidence="2 12" id="KW-0813">Transport</keyword>
<dbReference type="AlphaFoldDB" id="A0ABD4T5V2"/>
<keyword evidence="5 12" id="KW-0375">Hydrogen ion transport</keyword>
<organism evidence="15 16">
    <name type="scientific">Lyngbya confervoides BDU141951</name>
    <dbReference type="NCBI Taxonomy" id="1574623"/>
    <lineage>
        <taxon>Bacteria</taxon>
        <taxon>Bacillati</taxon>
        <taxon>Cyanobacteriota</taxon>
        <taxon>Cyanophyceae</taxon>
        <taxon>Oscillatoriophycideae</taxon>
        <taxon>Oscillatoriales</taxon>
        <taxon>Microcoleaceae</taxon>
        <taxon>Lyngbya</taxon>
    </lineage>
</organism>
<evidence type="ECO:0000256" key="4">
    <source>
        <dbReference type="ARBA" id="ARBA00022692"/>
    </source>
</evidence>
<keyword evidence="8 12" id="KW-0472">Membrane</keyword>
<evidence type="ECO:0000256" key="3">
    <source>
        <dbReference type="ARBA" id="ARBA00022547"/>
    </source>
</evidence>
<evidence type="ECO:0000256" key="8">
    <source>
        <dbReference type="ARBA" id="ARBA00023136"/>
    </source>
</evidence>
<dbReference type="GO" id="GO:0012505">
    <property type="term" value="C:endomembrane system"/>
    <property type="evidence" value="ECO:0007669"/>
    <property type="project" value="UniProtKB-SubCell"/>
</dbReference>
<feature type="transmembrane region" description="Helical" evidence="12">
    <location>
        <begin position="6"/>
        <end position="27"/>
    </location>
</feature>
<comment type="function">
    <text evidence="12">Component of the F(0) channel, it forms part of the peripheral stalk, linking F(1) to F(0). The b'-subunit is a diverged and duplicated form of b found in plants and photosynthetic bacteria.</text>
</comment>
<comment type="caution">
    <text evidence="15">The sequence shown here is derived from an EMBL/GenBank/DDBJ whole genome shotgun (WGS) entry which is preliminary data.</text>
</comment>
<dbReference type="GO" id="GO:0031676">
    <property type="term" value="C:plasma membrane-derived thylakoid membrane"/>
    <property type="evidence" value="ECO:0007669"/>
    <property type="project" value="UniProtKB-SubCell"/>
</dbReference>
<keyword evidence="16" id="KW-1185">Reference proteome</keyword>
<gene>
    <name evidence="12" type="primary">atpF2</name>
    <name evidence="12" type="synonym">atpG</name>
    <name evidence="15" type="ORF">QQ91_0014740</name>
</gene>
<dbReference type="CDD" id="cd06503">
    <property type="entry name" value="ATP-synt_Fo_b"/>
    <property type="match status" value="1"/>
</dbReference>
<name>A0ABD4T5V2_9CYAN</name>
<keyword evidence="9 12" id="KW-0066">ATP synthesis</keyword>
<evidence type="ECO:0000256" key="5">
    <source>
        <dbReference type="ARBA" id="ARBA00022781"/>
    </source>
</evidence>
<dbReference type="RefSeq" id="WP_166275677.1">
    <property type="nucleotide sequence ID" value="NZ_JTHE03000088.1"/>
</dbReference>
<dbReference type="HAMAP" id="MF_01399">
    <property type="entry name" value="ATP_synth_bprime"/>
    <property type="match status" value="1"/>
</dbReference>
<dbReference type="Proteomes" id="UP000031561">
    <property type="component" value="Unassembled WGS sequence"/>
</dbReference>
<comment type="function">
    <text evidence="10 12">F(1)F(0) ATP synthase produces ATP from ADP in the presence of a proton or sodium gradient. F-type ATPases consist of two structural domains, F(1) containing the extramembraneous catalytic core and F(0) containing the membrane proton channel, linked together by a central stalk and a peripheral stalk. During catalysis, ATP synthesis in the catalytic domain of F(1) is coupled via a rotary mechanism of the central stalk subunits to proton translocation.</text>
</comment>
<comment type="subcellular location">
    <subcellularLocation>
        <location evidence="12">Cellular thylakoid membrane</location>
        <topology evidence="12">Single-pass membrane protein</topology>
    </subcellularLocation>
    <subcellularLocation>
        <location evidence="11">Endomembrane system</location>
        <topology evidence="11">Single-pass membrane protein</topology>
    </subcellularLocation>
</comment>
<evidence type="ECO:0000313" key="16">
    <source>
        <dbReference type="Proteomes" id="UP000031561"/>
    </source>
</evidence>
<dbReference type="HAMAP" id="MF_01398">
    <property type="entry name" value="ATP_synth_b_bprime"/>
    <property type="match status" value="1"/>
</dbReference>